<protein>
    <submittedName>
        <fullName evidence="5">Sugar kinase</fullName>
    </submittedName>
</protein>
<evidence type="ECO:0000259" key="4">
    <source>
        <dbReference type="Pfam" id="PF00294"/>
    </source>
</evidence>
<dbReference type="InterPro" id="IPR052700">
    <property type="entry name" value="Carb_kinase_PfkB-like"/>
</dbReference>
<keyword evidence="3 5" id="KW-0418">Kinase</keyword>
<feature type="domain" description="Carbohydrate kinase PfkB" evidence="4">
    <location>
        <begin position="1"/>
        <end position="193"/>
    </location>
</feature>
<dbReference type="CDD" id="cd01166">
    <property type="entry name" value="KdgK"/>
    <property type="match status" value="1"/>
</dbReference>
<reference evidence="5 6" key="1">
    <citation type="submission" date="2023-10" db="EMBL/GenBank/DDBJ databases">
        <title>Niallia locisalis sp.nov. isolated from a salt pond sample.</title>
        <authorList>
            <person name="Li X.-J."/>
            <person name="Dong L."/>
        </authorList>
    </citation>
    <scope>NUCLEOTIDE SEQUENCE [LARGE SCALE GENOMIC DNA]</scope>
    <source>
        <strain evidence="5 6">DSM 29761</strain>
    </source>
</reference>
<dbReference type="GO" id="GO:0016301">
    <property type="term" value="F:kinase activity"/>
    <property type="evidence" value="ECO:0007669"/>
    <property type="project" value="UniProtKB-KW"/>
</dbReference>
<dbReference type="InterPro" id="IPR011611">
    <property type="entry name" value="PfkB_dom"/>
</dbReference>
<comment type="similarity">
    <text evidence="1">Belongs to the carbohydrate kinase PfkB family.</text>
</comment>
<evidence type="ECO:0000256" key="3">
    <source>
        <dbReference type="ARBA" id="ARBA00022777"/>
    </source>
</evidence>
<dbReference type="RefSeq" id="WP_338449958.1">
    <property type="nucleotide sequence ID" value="NZ_CP137640.1"/>
</dbReference>
<evidence type="ECO:0000256" key="1">
    <source>
        <dbReference type="ARBA" id="ARBA00010688"/>
    </source>
</evidence>
<keyword evidence="6" id="KW-1185">Reference proteome</keyword>
<evidence type="ECO:0000256" key="2">
    <source>
        <dbReference type="ARBA" id="ARBA00022679"/>
    </source>
</evidence>
<accession>A0ABZ2CBZ3</accession>
<dbReference type="EMBL" id="CP137640">
    <property type="protein sequence ID" value="WVX81028.1"/>
    <property type="molecule type" value="Genomic_DNA"/>
</dbReference>
<dbReference type="Proteomes" id="UP001357223">
    <property type="component" value="Chromosome"/>
</dbReference>
<evidence type="ECO:0000313" key="6">
    <source>
        <dbReference type="Proteomes" id="UP001357223"/>
    </source>
</evidence>
<name>A0ABZ2CBZ3_9BACI</name>
<organism evidence="5 6">
    <name type="scientific">Niallia oryzisoli</name>
    <dbReference type="NCBI Taxonomy" id="1737571"/>
    <lineage>
        <taxon>Bacteria</taxon>
        <taxon>Bacillati</taxon>
        <taxon>Bacillota</taxon>
        <taxon>Bacilli</taxon>
        <taxon>Bacillales</taxon>
        <taxon>Bacillaceae</taxon>
        <taxon>Niallia</taxon>
    </lineage>
</organism>
<feature type="domain" description="Carbohydrate kinase PfkB" evidence="4">
    <location>
        <begin position="254"/>
        <end position="315"/>
    </location>
</feature>
<dbReference type="PANTHER" id="PTHR43320:SF2">
    <property type="entry name" value="2-DEHYDRO-3-DEOXYGLUCONOKINASE_2-DEHYDRO-3-DEOXYGALACTONOKINASE"/>
    <property type="match status" value="1"/>
</dbReference>
<keyword evidence="2" id="KW-0808">Transferase</keyword>
<dbReference type="Pfam" id="PF00294">
    <property type="entry name" value="PfkB"/>
    <property type="match status" value="2"/>
</dbReference>
<sequence length="337" mass="37714">MKKVVTLGEIMLRLSAPNYQKIVQTQSFDAVYGGGEANVAISLAKFGLDSSFVTKVPDNAVGTSAIQQLNRFGVKTDHVIRGGERLGIYFFEKGFSIRASKVYYDRSYSSFAMSKREEYDFDAIFAGADWFHISGITPALSEELFFLTKKALAAAKEKGITTSCDLNYRSALWSFADARKKMTDLIKDVDVCIGIEPLQLLDSNGQDIKEQLPETPDLDDYKKIMLVMQRQFGTKYIAMTKRTHLSVNRNRLQALLFDGHEIYQSSDVEVDIIDRVGTGDAFSAGMIYSLINQFEPQTAVEFALGCFALKHTIEGDANLVPISDVEKFMQRSFAIDR</sequence>
<proteinExistence type="inferred from homology"/>
<dbReference type="PANTHER" id="PTHR43320">
    <property type="entry name" value="SUGAR KINASE"/>
    <property type="match status" value="1"/>
</dbReference>
<dbReference type="SUPFAM" id="SSF53613">
    <property type="entry name" value="Ribokinase-like"/>
    <property type="match status" value="1"/>
</dbReference>
<dbReference type="InterPro" id="IPR029056">
    <property type="entry name" value="Ribokinase-like"/>
</dbReference>
<gene>
    <name evidence="5" type="ORF">R4Z09_28075</name>
</gene>
<evidence type="ECO:0000313" key="5">
    <source>
        <dbReference type="EMBL" id="WVX81028.1"/>
    </source>
</evidence>
<dbReference type="Gene3D" id="3.40.1190.20">
    <property type="match status" value="1"/>
</dbReference>